<dbReference type="InterPro" id="IPR035979">
    <property type="entry name" value="RBD_domain_sf"/>
</dbReference>
<accession>A0A4Y2BXN6</accession>
<evidence type="ECO:0000256" key="10">
    <source>
        <dbReference type="SAM" id="MobiDB-lite"/>
    </source>
</evidence>
<feature type="non-terminal residue" evidence="12">
    <location>
        <position position="1"/>
    </location>
</feature>
<protein>
    <recommendedName>
        <fullName evidence="8">DnaJ homolog subfamily C member 17</fullName>
    </recommendedName>
</protein>
<dbReference type="InterPro" id="IPR012677">
    <property type="entry name" value="Nucleotide-bd_a/b_plait_sf"/>
</dbReference>
<evidence type="ECO:0000256" key="6">
    <source>
        <dbReference type="ARBA" id="ARBA00023242"/>
    </source>
</evidence>
<dbReference type="InterPro" id="IPR034254">
    <property type="entry name" value="DNAJC17_RRM"/>
</dbReference>
<evidence type="ECO:0000259" key="11">
    <source>
        <dbReference type="PROSITE" id="PS50076"/>
    </source>
</evidence>
<evidence type="ECO:0000256" key="2">
    <source>
        <dbReference type="ARBA" id="ARBA00004496"/>
    </source>
</evidence>
<dbReference type="PRINTS" id="PR00625">
    <property type="entry name" value="JDOMAIN"/>
</dbReference>
<organism evidence="12 13">
    <name type="scientific">Araneus ventricosus</name>
    <name type="common">Orbweaver spider</name>
    <name type="synonym">Epeira ventricosa</name>
    <dbReference type="NCBI Taxonomy" id="182803"/>
    <lineage>
        <taxon>Eukaryota</taxon>
        <taxon>Metazoa</taxon>
        <taxon>Ecdysozoa</taxon>
        <taxon>Arthropoda</taxon>
        <taxon>Chelicerata</taxon>
        <taxon>Arachnida</taxon>
        <taxon>Araneae</taxon>
        <taxon>Araneomorphae</taxon>
        <taxon>Entelegynae</taxon>
        <taxon>Araneoidea</taxon>
        <taxon>Araneidae</taxon>
        <taxon>Araneus</taxon>
    </lineage>
</organism>
<comment type="caution">
    <text evidence="12">The sequence shown here is derived from an EMBL/GenBank/DDBJ whole genome shotgun (WGS) entry which is preliminary data.</text>
</comment>
<dbReference type="InterPro" id="IPR036869">
    <property type="entry name" value="J_dom_sf"/>
</dbReference>
<gene>
    <name evidence="12" type="primary">DNAJC17</name>
    <name evidence="12" type="ORF">AVEN_182515-2_1</name>
</gene>
<evidence type="ECO:0000256" key="9">
    <source>
        <dbReference type="SAM" id="Coils"/>
    </source>
</evidence>
<feature type="coiled-coil region" evidence="9">
    <location>
        <begin position="87"/>
        <end position="149"/>
    </location>
</feature>
<evidence type="ECO:0000256" key="5">
    <source>
        <dbReference type="ARBA" id="ARBA00023186"/>
    </source>
</evidence>
<dbReference type="PROSITE" id="PS50076">
    <property type="entry name" value="DNAJ_2"/>
    <property type="match status" value="1"/>
</dbReference>
<evidence type="ECO:0000256" key="3">
    <source>
        <dbReference type="ARBA" id="ARBA00022490"/>
    </source>
</evidence>
<evidence type="ECO:0000256" key="1">
    <source>
        <dbReference type="ARBA" id="ARBA00004123"/>
    </source>
</evidence>
<dbReference type="Pfam" id="PF00076">
    <property type="entry name" value="RRM_1"/>
    <property type="match status" value="1"/>
</dbReference>
<dbReference type="FunFam" id="1.10.287.110:FF:000059">
    <property type="entry name" value="dnaJ homolog subfamily C member 17"/>
    <property type="match status" value="1"/>
</dbReference>
<dbReference type="PANTHER" id="PTHR44313:SF1">
    <property type="entry name" value="DNAJ HOMOLOG SUBFAMILY C MEMBER 17"/>
    <property type="match status" value="1"/>
</dbReference>
<comment type="function">
    <text evidence="7">May negatively affect PAX8-induced thyroglobulin/TG transcription.</text>
</comment>
<comment type="subcellular location">
    <subcellularLocation>
        <location evidence="2">Cytoplasm</location>
    </subcellularLocation>
    <subcellularLocation>
        <location evidence="1">Nucleus</location>
    </subcellularLocation>
</comment>
<keyword evidence="9" id="KW-0175">Coiled coil</keyword>
<evidence type="ECO:0000256" key="8">
    <source>
        <dbReference type="ARBA" id="ARBA00074360"/>
    </source>
</evidence>
<dbReference type="InterPro" id="IPR001623">
    <property type="entry name" value="DnaJ_domain"/>
</dbReference>
<dbReference type="EMBL" id="BGPR01000125">
    <property type="protein sequence ID" value="GBL96932.1"/>
    <property type="molecule type" value="Genomic_DNA"/>
</dbReference>
<dbReference type="SUPFAM" id="SSF46565">
    <property type="entry name" value="Chaperone J-domain"/>
    <property type="match status" value="1"/>
</dbReference>
<dbReference type="Proteomes" id="UP000499080">
    <property type="component" value="Unassembled WGS sequence"/>
</dbReference>
<evidence type="ECO:0000313" key="13">
    <source>
        <dbReference type="Proteomes" id="UP000499080"/>
    </source>
</evidence>
<dbReference type="PANTHER" id="PTHR44313">
    <property type="entry name" value="DNAJ HOMOLOG SUBFAMILY C MEMBER 17"/>
    <property type="match status" value="1"/>
</dbReference>
<proteinExistence type="predicted"/>
<dbReference type="CDD" id="cd06257">
    <property type="entry name" value="DnaJ"/>
    <property type="match status" value="1"/>
</dbReference>
<dbReference type="Pfam" id="PF00226">
    <property type="entry name" value="DnaJ"/>
    <property type="match status" value="1"/>
</dbReference>
<dbReference type="InterPro" id="IPR000504">
    <property type="entry name" value="RRM_dom"/>
</dbReference>
<dbReference type="GO" id="GO:0005681">
    <property type="term" value="C:spliceosomal complex"/>
    <property type="evidence" value="ECO:0007669"/>
    <property type="project" value="TreeGrafter"/>
</dbReference>
<evidence type="ECO:0000256" key="4">
    <source>
        <dbReference type="ARBA" id="ARBA00022884"/>
    </source>
</evidence>
<feature type="region of interest" description="Disordered" evidence="10">
    <location>
        <begin position="259"/>
        <end position="282"/>
    </location>
</feature>
<dbReference type="SUPFAM" id="SSF54928">
    <property type="entry name" value="RNA-binding domain, RBD"/>
    <property type="match status" value="1"/>
</dbReference>
<reference evidence="12 13" key="1">
    <citation type="journal article" date="2019" name="Sci. Rep.">
        <title>Orb-weaving spider Araneus ventricosus genome elucidates the spidroin gene catalogue.</title>
        <authorList>
            <person name="Kono N."/>
            <person name="Nakamura H."/>
            <person name="Ohtoshi R."/>
            <person name="Moran D.A.P."/>
            <person name="Shinohara A."/>
            <person name="Yoshida Y."/>
            <person name="Fujiwara M."/>
            <person name="Mori M."/>
            <person name="Tomita M."/>
            <person name="Arakawa K."/>
        </authorList>
    </citation>
    <scope>NUCLEOTIDE SEQUENCE [LARGE SCALE GENOMIC DNA]</scope>
</reference>
<dbReference type="SMART" id="SM00271">
    <property type="entry name" value="DnaJ"/>
    <property type="match status" value="1"/>
</dbReference>
<name>A0A4Y2BXN6_ARAVE</name>
<feature type="domain" description="J" evidence="11">
    <location>
        <begin position="19"/>
        <end position="84"/>
    </location>
</feature>
<keyword evidence="4" id="KW-0694">RNA-binding</keyword>
<dbReference type="GO" id="GO:0005737">
    <property type="term" value="C:cytoplasm"/>
    <property type="evidence" value="ECO:0007669"/>
    <property type="project" value="UniProtKB-SubCell"/>
</dbReference>
<sequence length="312" mass="35790">KKKDCLLKFIKMEDLMKVDLYELLNISVKAEEKEIKKAYRKKALTCHPDKNPDNPQAAELFQQLSKALEILTDKAARAAYDKVLNARKAAQIRHRELDSKRKKLKEDLEAREKAATTQEFDEKHSAETLQKEIERLRQEGSKLVEEEKERLRQEILKENSGVTPPQNATHNEVMPRLKVRWKSHKGDETNGGYNQETLENLFRKYGQVLCLVSTKKNGSAILEFTSSTAAQLAFESEKGDPKNPLTLSWICGQPEIPNNSRFTSQHTVKGPAPEPGKDSALTSRDYESLVLMKLRQAEERKKLIQKMMEEDD</sequence>
<evidence type="ECO:0000256" key="7">
    <source>
        <dbReference type="ARBA" id="ARBA00053783"/>
    </source>
</evidence>
<dbReference type="AlphaFoldDB" id="A0A4Y2BXN6"/>
<dbReference type="CDD" id="cd12429">
    <property type="entry name" value="RRM_DNAJC17"/>
    <property type="match status" value="1"/>
</dbReference>
<keyword evidence="13" id="KW-1185">Reference proteome</keyword>
<keyword evidence="5" id="KW-0143">Chaperone</keyword>
<keyword evidence="3" id="KW-0963">Cytoplasm</keyword>
<dbReference type="InterPro" id="IPR052094">
    <property type="entry name" value="Pre-mRNA-splicing_ERAD"/>
</dbReference>
<dbReference type="OrthoDB" id="259708at2759"/>
<keyword evidence="6" id="KW-0539">Nucleus</keyword>
<dbReference type="GO" id="GO:0000390">
    <property type="term" value="P:spliceosomal complex disassembly"/>
    <property type="evidence" value="ECO:0007669"/>
    <property type="project" value="TreeGrafter"/>
</dbReference>
<dbReference type="GO" id="GO:0003723">
    <property type="term" value="F:RNA binding"/>
    <property type="evidence" value="ECO:0007669"/>
    <property type="project" value="UniProtKB-KW"/>
</dbReference>
<dbReference type="Gene3D" id="1.10.287.110">
    <property type="entry name" value="DnaJ domain"/>
    <property type="match status" value="1"/>
</dbReference>
<evidence type="ECO:0000313" key="12">
    <source>
        <dbReference type="EMBL" id="GBL96932.1"/>
    </source>
</evidence>
<dbReference type="Gene3D" id="3.30.70.330">
    <property type="match status" value="1"/>
</dbReference>